<sequence length="238" mass="27491">MIFGIWYLIIGKKGAFMNRKLLNSFIAGGLSVPLVFASAQCGKLDKYKNEDAKNFNEQVRDKTLSQIKKIFDKDHPESLKQALKLEDEINKWIFGNDKVDFEIKKELLSVFSANDYKLLQDIKGSDPKAPSHEDTKNLKKDQQEALNKKYKKELASFVDKFKLAVLSTEFDIFESKYKEVAQKKQSSHKKYVEKLEKALKTFKESLNSEKVKSEGEKVFAYGDFLKENWPTLLKLVKS</sequence>
<proteinExistence type="predicted"/>
<reference evidence="1 2" key="1">
    <citation type="submission" date="2014-04" db="EMBL/GenBank/DDBJ databases">
        <title>Complete genome sequence of Mycoplasma bovis attenuated strain P150.</title>
        <authorList>
            <person name="Qi J."/>
            <person name="Guo A."/>
        </authorList>
    </citation>
    <scope>NUCLEOTIDE SEQUENCE [LARGE SCALE GENOMIC DNA]</scope>
    <source>
        <strain evidence="1 2">HB0801-P150</strain>
    </source>
</reference>
<name>A0A8D4A1U2_MYCBV</name>
<organism evidence="1 2">
    <name type="scientific">Mycoplasmopsis bovis</name>
    <name type="common">Mycoplasma bovis</name>
    <dbReference type="NCBI Taxonomy" id="28903"/>
    <lineage>
        <taxon>Bacteria</taxon>
        <taxon>Bacillati</taxon>
        <taxon>Mycoplasmatota</taxon>
        <taxon>Mycoplasmoidales</taxon>
        <taxon>Metamycoplasmataceae</taxon>
        <taxon>Mycoplasmopsis</taxon>
    </lineage>
</organism>
<protein>
    <submittedName>
        <fullName evidence="1">Lipoprotein</fullName>
    </submittedName>
</protein>
<accession>A0A8D4A1U2</accession>
<gene>
    <name evidence="1" type="ORF">BC94_0487</name>
</gene>
<keyword evidence="1" id="KW-0449">Lipoprotein</keyword>
<dbReference type="EMBL" id="CP007590">
    <property type="protein sequence ID" value="AMW25763.1"/>
    <property type="molecule type" value="Genomic_DNA"/>
</dbReference>
<dbReference type="Proteomes" id="UP000076372">
    <property type="component" value="Chromosome"/>
</dbReference>
<evidence type="ECO:0000313" key="2">
    <source>
        <dbReference type="Proteomes" id="UP000076372"/>
    </source>
</evidence>
<dbReference type="AlphaFoldDB" id="A0A8D4A1U2"/>
<evidence type="ECO:0000313" key="1">
    <source>
        <dbReference type="EMBL" id="AMW25763.1"/>
    </source>
</evidence>